<evidence type="ECO:0000313" key="2">
    <source>
        <dbReference type="Proteomes" id="UP000092445"/>
    </source>
</evidence>
<keyword evidence="2" id="KW-1185">Reference proteome</keyword>
<dbReference type="Proteomes" id="UP000092445">
    <property type="component" value="Unassembled WGS sequence"/>
</dbReference>
<accession>A0A1B0A3M1</accession>
<dbReference type="AlphaFoldDB" id="A0A1B0A3M1"/>
<name>A0A1B0A3M1_GLOPL</name>
<evidence type="ECO:0000313" key="1">
    <source>
        <dbReference type="EnsemblMetazoa" id="GPAI033433-PA"/>
    </source>
</evidence>
<organism evidence="1 2">
    <name type="scientific">Glossina pallidipes</name>
    <name type="common">Tsetse fly</name>
    <dbReference type="NCBI Taxonomy" id="7398"/>
    <lineage>
        <taxon>Eukaryota</taxon>
        <taxon>Metazoa</taxon>
        <taxon>Ecdysozoa</taxon>
        <taxon>Arthropoda</taxon>
        <taxon>Hexapoda</taxon>
        <taxon>Insecta</taxon>
        <taxon>Pterygota</taxon>
        <taxon>Neoptera</taxon>
        <taxon>Endopterygota</taxon>
        <taxon>Diptera</taxon>
        <taxon>Brachycera</taxon>
        <taxon>Muscomorpha</taxon>
        <taxon>Hippoboscoidea</taxon>
        <taxon>Glossinidae</taxon>
        <taxon>Glossina</taxon>
    </lineage>
</organism>
<protein>
    <submittedName>
        <fullName evidence="1">Uncharacterized protein</fullName>
    </submittedName>
</protein>
<dbReference type="EnsemblMetazoa" id="GPAI033433-RA">
    <property type="protein sequence ID" value="GPAI033433-PA"/>
    <property type="gene ID" value="GPAI033433"/>
</dbReference>
<sequence length="148" mass="16694">MLTFYSPESKEGEKKFLETSYESLIRKHKTAAISLNQQITEVREEVTKWKSRNVATTRLREAPASESNIKIRGCLMGCCDAVLFAPVGEPDALLCEFFGALELQRGELPTFQMLAALKSSEEKILLIKAVTNNRRKSVNISEPWQAQD</sequence>
<reference evidence="2" key="1">
    <citation type="submission" date="2014-03" db="EMBL/GenBank/DDBJ databases">
        <authorList>
            <person name="Aksoy S."/>
            <person name="Warren W."/>
            <person name="Wilson R.K."/>
        </authorList>
    </citation>
    <scope>NUCLEOTIDE SEQUENCE [LARGE SCALE GENOMIC DNA]</scope>
    <source>
        <strain evidence="2">IAEA</strain>
    </source>
</reference>
<reference evidence="1" key="2">
    <citation type="submission" date="2020-05" db="UniProtKB">
        <authorList>
            <consortium name="EnsemblMetazoa"/>
        </authorList>
    </citation>
    <scope>IDENTIFICATION</scope>
    <source>
        <strain evidence="1">IAEA</strain>
    </source>
</reference>
<proteinExistence type="predicted"/>
<dbReference type="VEuPathDB" id="VectorBase:GPAI033433"/>